<evidence type="ECO:0000313" key="2">
    <source>
        <dbReference type="Proteomes" id="UP001344251"/>
    </source>
</evidence>
<keyword evidence="2" id="KW-1185">Reference proteome</keyword>
<name>A0ABZ1F9F0_9ACTN</name>
<proteinExistence type="predicted"/>
<evidence type="ECO:0000313" key="1">
    <source>
        <dbReference type="EMBL" id="WSB66692.1"/>
    </source>
</evidence>
<accession>A0ABZ1F9F0</accession>
<gene>
    <name evidence="1" type="ORF">OG863_01165</name>
</gene>
<sequence length="361" mass="37145">MTKAADGYVLKAKDLGTGTVRWSTQPWWPFDSVRGELPSPEVVTTGGKDYVALSISGTPGEDALTNSKPTVRIAIYPADSSGDALTPVRTVDIPAAEPNALPSAQGAQLVYFGDQQAVTAVDVISGKTTSYADDALKAPDSSACWGCGHGIRTAGITSRGPLVQGDKPYHFWVPGAWYGDSHVPPGAEAPGNLDMAKILGTVDDLVIAGWPAAGDETGPRVWAVHEASTGKVKASATCASEVGNPGGSNPQDIHPALSADHRYLVDGVLAFDLTTGKGHCSSGTADKKEAVFTAVDNDGTAYGHTVAANAGSTSPVSLSISTGTAAPLPSGTKVPTLILKDQAVYIGEDGDAYSVVVYPRR</sequence>
<reference evidence="1 2" key="1">
    <citation type="submission" date="2022-10" db="EMBL/GenBank/DDBJ databases">
        <title>The complete genomes of actinobacterial strains from the NBC collection.</title>
        <authorList>
            <person name="Joergensen T.S."/>
            <person name="Alvarez Arevalo M."/>
            <person name="Sterndorff E.B."/>
            <person name="Faurdal D."/>
            <person name="Vuksanovic O."/>
            <person name="Mourched A.-S."/>
            <person name="Charusanti P."/>
            <person name="Shaw S."/>
            <person name="Blin K."/>
            <person name="Weber T."/>
        </authorList>
    </citation>
    <scope>NUCLEOTIDE SEQUENCE [LARGE SCALE GENOMIC DNA]</scope>
    <source>
        <strain evidence="1 2">NBC 01774</strain>
    </source>
</reference>
<dbReference type="RefSeq" id="WP_326615826.1">
    <property type="nucleotide sequence ID" value="NZ_CP109106.1"/>
</dbReference>
<organism evidence="1 2">
    <name type="scientific">Streptomyces decoyicus</name>
    <dbReference type="NCBI Taxonomy" id="249567"/>
    <lineage>
        <taxon>Bacteria</taxon>
        <taxon>Bacillati</taxon>
        <taxon>Actinomycetota</taxon>
        <taxon>Actinomycetes</taxon>
        <taxon>Kitasatosporales</taxon>
        <taxon>Streptomycetaceae</taxon>
        <taxon>Streptomyces</taxon>
    </lineage>
</organism>
<dbReference type="EMBL" id="CP109106">
    <property type="protein sequence ID" value="WSB66692.1"/>
    <property type="molecule type" value="Genomic_DNA"/>
</dbReference>
<dbReference type="Proteomes" id="UP001344251">
    <property type="component" value="Chromosome"/>
</dbReference>
<protein>
    <submittedName>
        <fullName evidence="1">Uncharacterized protein</fullName>
    </submittedName>
</protein>